<feature type="chain" id="PRO_5005640461" evidence="1">
    <location>
        <begin position="21"/>
        <end position="254"/>
    </location>
</feature>
<accession>A0A0M2R2T2</accession>
<keyword evidence="3" id="KW-1185">Reference proteome</keyword>
<dbReference type="STRING" id="1549748.WH95_14370"/>
<dbReference type="EMBL" id="LANI01000021">
    <property type="protein sequence ID" value="KKJ76167.1"/>
    <property type="molecule type" value="Genomic_DNA"/>
</dbReference>
<keyword evidence="1" id="KW-0732">Signal</keyword>
<name>A0A0M2R2T2_9PROT</name>
<organism evidence="2 3">
    <name type="scientific">Kiloniella litopenaei</name>
    <dbReference type="NCBI Taxonomy" id="1549748"/>
    <lineage>
        <taxon>Bacteria</taxon>
        <taxon>Pseudomonadati</taxon>
        <taxon>Pseudomonadota</taxon>
        <taxon>Alphaproteobacteria</taxon>
        <taxon>Rhodospirillales</taxon>
        <taxon>Kiloniellaceae</taxon>
        <taxon>Kiloniella</taxon>
    </lineage>
</organism>
<dbReference type="OrthoDB" id="8478623at2"/>
<dbReference type="PANTHER" id="PTHR35936">
    <property type="entry name" value="MEMBRANE-BOUND LYTIC MUREIN TRANSGLYCOSYLASE F"/>
    <property type="match status" value="1"/>
</dbReference>
<dbReference type="RefSeq" id="WP_046508466.1">
    <property type="nucleotide sequence ID" value="NZ_LANI01000021.1"/>
</dbReference>
<proteinExistence type="predicted"/>
<dbReference type="Gene3D" id="3.40.190.10">
    <property type="entry name" value="Periplasmic binding protein-like II"/>
    <property type="match status" value="2"/>
</dbReference>
<evidence type="ECO:0000313" key="2">
    <source>
        <dbReference type="EMBL" id="KKJ76167.1"/>
    </source>
</evidence>
<protein>
    <submittedName>
        <fullName evidence="2">Uncharacterized protein</fullName>
    </submittedName>
</protein>
<reference evidence="2 3" key="1">
    <citation type="submission" date="2015-03" db="EMBL/GenBank/DDBJ databases">
        <title>Genome sequence of Kiloniella sp. P1-1, isolated from the gut microflora of Pacific white shrimp, Penaeus vannamei.</title>
        <authorList>
            <person name="Shao Z."/>
            <person name="Wang L."/>
            <person name="Li X."/>
        </authorList>
    </citation>
    <scope>NUCLEOTIDE SEQUENCE [LARGE SCALE GENOMIC DNA]</scope>
    <source>
        <strain evidence="2 3">P1-1</strain>
    </source>
</reference>
<evidence type="ECO:0000256" key="1">
    <source>
        <dbReference type="SAM" id="SignalP"/>
    </source>
</evidence>
<evidence type="ECO:0000313" key="3">
    <source>
        <dbReference type="Proteomes" id="UP000034491"/>
    </source>
</evidence>
<sequence length="254" mass="28354">MKSSLLVLCFMLSSINAVFAADIPLKAVVLAEEPWGFYNEAGDVDGVTVSYFKRLSKFLNEPVEVFLVPRQRLLHGMKKGTYDLTITFRDYLPEEFATALDPTIQLDKMLVGLKGLDIKSREDIEGLRLAVVRGASTGSWVDQNEAIKKVETANFTEALWLLKKGRVDVVTGTKQVIHASLAKVGMTAEDIGTPYFLSCKHVLLMLSKASPNYVRKAKIKKAAEELRNSPEWDVLLRDATKIAPNLIHDYSNHN</sequence>
<gene>
    <name evidence="2" type="ORF">WH95_14370</name>
</gene>
<feature type="signal peptide" evidence="1">
    <location>
        <begin position="1"/>
        <end position="20"/>
    </location>
</feature>
<comment type="caution">
    <text evidence="2">The sequence shown here is derived from an EMBL/GenBank/DDBJ whole genome shotgun (WGS) entry which is preliminary data.</text>
</comment>
<dbReference type="AlphaFoldDB" id="A0A0M2R2T2"/>
<dbReference type="PANTHER" id="PTHR35936:SF19">
    <property type="entry name" value="AMINO-ACID-BINDING PROTEIN YXEM-RELATED"/>
    <property type="match status" value="1"/>
</dbReference>
<dbReference type="Proteomes" id="UP000034491">
    <property type="component" value="Unassembled WGS sequence"/>
</dbReference>
<dbReference type="PATRIC" id="fig|1549748.8.peg.1618"/>
<dbReference type="SUPFAM" id="SSF53850">
    <property type="entry name" value="Periplasmic binding protein-like II"/>
    <property type="match status" value="1"/>
</dbReference>